<sequence length="81" mass="9404">MVEVLATGTTVPQDRIKSSQRWLSYLHFVPNASLMRDASHYEKSFKSVDHQQHLPRTYFFLLNSTTHNIVSPIPQNIVSYK</sequence>
<name>B9WMF7_CANDC</name>
<proteinExistence type="predicted"/>
<keyword evidence="3" id="KW-1185">Reference proteome</keyword>
<gene>
    <name evidence="1" type="ordered locus">Cd36_33200</name>
    <name evidence="2" type="ORF">CD36_33200</name>
</gene>
<dbReference type="AlphaFoldDB" id="B9WMF7"/>
<organism evidence="2 3">
    <name type="scientific">Candida dubliniensis (strain CD36 / ATCC MYA-646 / CBS 7987 / NCPF 3949 / NRRL Y-17841)</name>
    <name type="common">Yeast</name>
    <dbReference type="NCBI Taxonomy" id="573826"/>
    <lineage>
        <taxon>Eukaryota</taxon>
        <taxon>Fungi</taxon>
        <taxon>Dikarya</taxon>
        <taxon>Ascomycota</taxon>
        <taxon>Saccharomycotina</taxon>
        <taxon>Pichiomycetes</taxon>
        <taxon>Debaryomycetaceae</taxon>
        <taxon>Candida/Lodderomyces clade</taxon>
        <taxon>Candida</taxon>
    </lineage>
</organism>
<dbReference type="HOGENOM" id="CLU_2446569_0_0_1"/>
<evidence type="ECO:0000313" key="2">
    <source>
        <dbReference type="EMBL" id="CAX40270.1"/>
    </source>
</evidence>
<evidence type="ECO:0000313" key="1">
    <source>
        <dbReference type="CGD" id="CAL0000169311"/>
    </source>
</evidence>
<protein>
    <submittedName>
        <fullName evidence="2">Uncharacterized protein</fullName>
    </submittedName>
</protein>
<dbReference type="KEGG" id="cdu:CD36_33200"/>
<evidence type="ECO:0000313" key="3">
    <source>
        <dbReference type="Proteomes" id="UP000002605"/>
    </source>
</evidence>
<accession>B9WMF7</accession>
<dbReference type="Proteomes" id="UP000002605">
    <property type="component" value="Chromosome R"/>
</dbReference>
<dbReference type="CGD" id="CAL0000169311">
    <property type="gene designation" value="Cd36_33200"/>
</dbReference>
<dbReference type="GeneID" id="8049415"/>
<dbReference type="RefSeq" id="XP_002422266.1">
    <property type="nucleotide sequence ID" value="XM_002422221.1"/>
</dbReference>
<dbReference type="EMBL" id="FM992695">
    <property type="protein sequence ID" value="CAX40270.1"/>
    <property type="molecule type" value="Genomic_DNA"/>
</dbReference>
<reference evidence="2 3" key="1">
    <citation type="journal article" date="2009" name="Genome Res.">
        <title>Comparative genomics of the fungal pathogens Candida dubliniensis and Candida albicans.</title>
        <authorList>
            <person name="Jackson A.P."/>
            <person name="Gamble J.A."/>
            <person name="Yeomans T."/>
            <person name="Moran G.P."/>
            <person name="Saunders D."/>
            <person name="Harris D."/>
            <person name="Aslett M."/>
            <person name="Barrell J.F."/>
            <person name="Butler G."/>
            <person name="Citiulo F."/>
            <person name="Coleman D.C."/>
            <person name="de Groot P.W.J."/>
            <person name="Goodwin T.J."/>
            <person name="Quail M.A."/>
            <person name="McQuillan J."/>
            <person name="Munro C.A."/>
            <person name="Pain A."/>
            <person name="Poulter R.T."/>
            <person name="Rajandream M.A."/>
            <person name="Renauld H."/>
            <person name="Spiering M.J."/>
            <person name="Tivey A."/>
            <person name="Gow N.A.R."/>
            <person name="Barrell B."/>
            <person name="Sullivan D.J."/>
            <person name="Berriman M."/>
        </authorList>
    </citation>
    <scope>NUCLEOTIDE SEQUENCE [LARGE SCALE GENOMIC DNA]</scope>
    <source>
        <strain evidence="3">CD36 / ATCC MYA-646 / CBS 7987 / NCPF 3949 / NRRL Y-17841</strain>
    </source>
</reference>